<gene>
    <name evidence="2" type="ORF">HanXRQr2_Chr13g0570081</name>
</gene>
<sequence>MQKETMMSQKEMMCNRKNRGTHKRHFALKTQRHGEIFPLMHHIVMGDDLEVKQVSKCFRPTY</sequence>
<dbReference type="GO" id="GO:0016787">
    <property type="term" value="F:hydrolase activity"/>
    <property type="evidence" value="ECO:0007669"/>
    <property type="project" value="UniProtKB-KW"/>
</dbReference>
<evidence type="ECO:0000313" key="2">
    <source>
        <dbReference type="EMBL" id="KAF5771880.1"/>
    </source>
</evidence>
<comment type="caution">
    <text evidence="2">The sequence shown here is derived from an EMBL/GenBank/DDBJ whole genome shotgun (WGS) entry which is preliminary data.</text>
</comment>
<organism evidence="2 3">
    <name type="scientific">Helianthus annuus</name>
    <name type="common">Common sunflower</name>
    <dbReference type="NCBI Taxonomy" id="4232"/>
    <lineage>
        <taxon>Eukaryota</taxon>
        <taxon>Viridiplantae</taxon>
        <taxon>Streptophyta</taxon>
        <taxon>Embryophyta</taxon>
        <taxon>Tracheophyta</taxon>
        <taxon>Spermatophyta</taxon>
        <taxon>Magnoliopsida</taxon>
        <taxon>eudicotyledons</taxon>
        <taxon>Gunneridae</taxon>
        <taxon>Pentapetalae</taxon>
        <taxon>asterids</taxon>
        <taxon>campanulids</taxon>
        <taxon>Asterales</taxon>
        <taxon>Asteraceae</taxon>
        <taxon>Asteroideae</taxon>
        <taxon>Heliantheae alliance</taxon>
        <taxon>Heliantheae</taxon>
        <taxon>Helianthus</taxon>
    </lineage>
</organism>
<reference evidence="2" key="2">
    <citation type="submission" date="2020-06" db="EMBL/GenBank/DDBJ databases">
        <title>Helianthus annuus Genome sequencing and assembly Release 2.</title>
        <authorList>
            <person name="Gouzy J."/>
            <person name="Langlade N."/>
            <person name="Munos S."/>
        </authorList>
    </citation>
    <scope>NUCLEOTIDE SEQUENCE</scope>
    <source>
        <tissue evidence="2">Leaves</tissue>
    </source>
</reference>
<evidence type="ECO:0000313" key="3">
    <source>
        <dbReference type="Proteomes" id="UP000215914"/>
    </source>
</evidence>
<dbReference type="Proteomes" id="UP000215914">
    <property type="component" value="Unassembled WGS sequence"/>
</dbReference>
<accession>A0A9K3H9D4</accession>
<keyword evidence="3" id="KW-1185">Reference proteome</keyword>
<dbReference type="EC" id="3.1.3.21" evidence="2"/>
<evidence type="ECO:0000256" key="1">
    <source>
        <dbReference type="SAM" id="MobiDB-lite"/>
    </source>
</evidence>
<protein>
    <submittedName>
        <fullName evidence="2">Glycerol-1-phosphatase</fullName>
        <ecNumber evidence="2">3.1.3.21</ecNumber>
    </submittedName>
</protein>
<dbReference type="AlphaFoldDB" id="A0A9K3H9D4"/>
<name>A0A9K3H9D4_HELAN</name>
<feature type="region of interest" description="Disordered" evidence="1">
    <location>
        <begin position="1"/>
        <end position="23"/>
    </location>
</feature>
<dbReference type="Gramene" id="mRNA:HanXRQr2_Chr13g0570081">
    <property type="protein sequence ID" value="mRNA:HanXRQr2_Chr13g0570081"/>
    <property type="gene ID" value="HanXRQr2_Chr13g0570081"/>
</dbReference>
<keyword evidence="2" id="KW-0378">Hydrolase</keyword>
<dbReference type="EMBL" id="MNCJ02000328">
    <property type="protein sequence ID" value="KAF5771880.1"/>
    <property type="molecule type" value="Genomic_DNA"/>
</dbReference>
<proteinExistence type="predicted"/>
<reference evidence="2" key="1">
    <citation type="journal article" date="2017" name="Nature">
        <title>The sunflower genome provides insights into oil metabolism, flowering and Asterid evolution.</title>
        <authorList>
            <person name="Badouin H."/>
            <person name="Gouzy J."/>
            <person name="Grassa C.J."/>
            <person name="Murat F."/>
            <person name="Staton S.E."/>
            <person name="Cottret L."/>
            <person name="Lelandais-Briere C."/>
            <person name="Owens G.L."/>
            <person name="Carrere S."/>
            <person name="Mayjonade B."/>
            <person name="Legrand L."/>
            <person name="Gill N."/>
            <person name="Kane N.C."/>
            <person name="Bowers J.E."/>
            <person name="Hubner S."/>
            <person name="Bellec A."/>
            <person name="Berard A."/>
            <person name="Berges H."/>
            <person name="Blanchet N."/>
            <person name="Boniface M.C."/>
            <person name="Brunel D."/>
            <person name="Catrice O."/>
            <person name="Chaidir N."/>
            <person name="Claudel C."/>
            <person name="Donnadieu C."/>
            <person name="Faraut T."/>
            <person name="Fievet G."/>
            <person name="Helmstetter N."/>
            <person name="King M."/>
            <person name="Knapp S.J."/>
            <person name="Lai Z."/>
            <person name="Le Paslier M.C."/>
            <person name="Lippi Y."/>
            <person name="Lorenzon L."/>
            <person name="Mandel J.R."/>
            <person name="Marage G."/>
            <person name="Marchand G."/>
            <person name="Marquand E."/>
            <person name="Bret-Mestries E."/>
            <person name="Morien E."/>
            <person name="Nambeesan S."/>
            <person name="Nguyen T."/>
            <person name="Pegot-Espagnet P."/>
            <person name="Pouilly N."/>
            <person name="Raftis F."/>
            <person name="Sallet E."/>
            <person name="Schiex T."/>
            <person name="Thomas J."/>
            <person name="Vandecasteele C."/>
            <person name="Vares D."/>
            <person name="Vear F."/>
            <person name="Vautrin S."/>
            <person name="Crespi M."/>
            <person name="Mangin B."/>
            <person name="Burke J.M."/>
            <person name="Salse J."/>
            <person name="Munos S."/>
            <person name="Vincourt P."/>
            <person name="Rieseberg L.H."/>
            <person name="Langlade N.B."/>
        </authorList>
    </citation>
    <scope>NUCLEOTIDE SEQUENCE</scope>
    <source>
        <tissue evidence="2">Leaves</tissue>
    </source>
</reference>